<accession>A0A7X0Y6J9</accession>
<dbReference type="EMBL" id="JAARWN010000024">
    <property type="protein sequence ID" value="MBC1937768.1"/>
    <property type="molecule type" value="Genomic_DNA"/>
</dbReference>
<sequence length="50" mass="5694">MKNGLRIGLSGTVVAAGVQERPILFFLVWHCQKGFTFGDVTREKKPRYKI</sequence>
<protein>
    <submittedName>
        <fullName evidence="1">Uncharacterized protein</fullName>
    </submittedName>
</protein>
<name>A0A7X0Y6J9_9LIST</name>
<dbReference type="AlphaFoldDB" id="A0A7X0Y6J9"/>
<evidence type="ECO:0000313" key="1">
    <source>
        <dbReference type="EMBL" id="MBC1937768.1"/>
    </source>
</evidence>
<comment type="caution">
    <text evidence="1">The sequence shown here is derived from an EMBL/GenBank/DDBJ whole genome shotgun (WGS) entry which is preliminary data.</text>
</comment>
<gene>
    <name evidence="1" type="ORF">HCA69_15470</name>
</gene>
<dbReference type="Proteomes" id="UP000535908">
    <property type="component" value="Unassembled WGS sequence"/>
</dbReference>
<reference evidence="1 2" key="1">
    <citation type="submission" date="2020-03" db="EMBL/GenBank/DDBJ databases">
        <title>Soil Listeria distribution.</title>
        <authorList>
            <person name="Liao J."/>
            <person name="Wiedmann M."/>
        </authorList>
    </citation>
    <scope>NUCLEOTIDE SEQUENCE [LARGE SCALE GENOMIC DNA]</scope>
    <source>
        <strain evidence="1 2">FSL L7-0741</strain>
    </source>
</reference>
<proteinExistence type="predicted"/>
<dbReference type="RefSeq" id="WP_185527767.1">
    <property type="nucleotide sequence ID" value="NZ_JAARWN010000024.1"/>
</dbReference>
<organism evidence="1 2">
    <name type="scientific">Listeria grandensis</name>
    <dbReference type="NCBI Taxonomy" id="1494963"/>
    <lineage>
        <taxon>Bacteria</taxon>
        <taxon>Bacillati</taxon>
        <taxon>Bacillota</taxon>
        <taxon>Bacilli</taxon>
        <taxon>Bacillales</taxon>
        <taxon>Listeriaceae</taxon>
        <taxon>Listeria</taxon>
    </lineage>
</organism>
<evidence type="ECO:0000313" key="2">
    <source>
        <dbReference type="Proteomes" id="UP000535908"/>
    </source>
</evidence>